<name>A0A9P8FRV5_AURME</name>
<feature type="compositionally biased region" description="Low complexity" evidence="1">
    <location>
        <begin position="138"/>
        <end position="150"/>
    </location>
</feature>
<feature type="non-terminal residue" evidence="2">
    <location>
        <position position="1"/>
    </location>
</feature>
<reference evidence="2" key="2">
    <citation type="submission" date="2021-08" db="EMBL/GenBank/DDBJ databases">
        <authorList>
            <person name="Gostincar C."/>
            <person name="Sun X."/>
            <person name="Song Z."/>
            <person name="Gunde-Cimerman N."/>
        </authorList>
    </citation>
    <scope>NUCLEOTIDE SEQUENCE</scope>
    <source>
        <strain evidence="2">EXF-9298</strain>
    </source>
</reference>
<accession>A0A9P8FRV5</accession>
<comment type="caution">
    <text evidence="2">The sequence shown here is derived from an EMBL/GenBank/DDBJ whole genome shotgun (WGS) entry which is preliminary data.</text>
</comment>
<dbReference type="AlphaFoldDB" id="A0A9P8FRV5"/>
<proteinExistence type="predicted"/>
<protein>
    <submittedName>
        <fullName evidence="2">Uncharacterized protein</fullName>
    </submittedName>
</protein>
<sequence>MDEGFYSNDMDSYSLQQYSDFSDKPPYGGIDPRLLNSAQNTPILSNEQPLSPFDYTVFSPQPSNPAMFDPDLSPHSYEPMRHQMLGHRRSVSVPPEDLMSEIVQPPPAMVFHRGGTPLGDSMGTGQGSGSSNKKWLKKAAAAQKRQMQRQSPYTMGGERMPVKRSHTQPVFLKQQQTSNPEPTSAPQKMFLPTAVPQLAMHNFGTDPLPSPQLVDHNANFTGRRSTAMPAELMDLDSLAFGARSDVGTAVLGMLGFVERVSRDCEVIREFLRRGFKNGEEDEVERVRQENRAINHKQSTLEDGLEILPLPDGKAEEEVTVPVTGQDIKDLDDEKTSALLELYGIPFSADMFLHEKKLAYLRFVGASRALMHLVLD</sequence>
<evidence type="ECO:0000256" key="1">
    <source>
        <dbReference type="SAM" id="MobiDB-lite"/>
    </source>
</evidence>
<feature type="region of interest" description="Disordered" evidence="1">
    <location>
        <begin position="16"/>
        <end position="35"/>
    </location>
</feature>
<organism evidence="2 3">
    <name type="scientific">Aureobasidium melanogenum</name>
    <name type="common">Aureobasidium pullulans var. melanogenum</name>
    <dbReference type="NCBI Taxonomy" id="46634"/>
    <lineage>
        <taxon>Eukaryota</taxon>
        <taxon>Fungi</taxon>
        <taxon>Dikarya</taxon>
        <taxon>Ascomycota</taxon>
        <taxon>Pezizomycotina</taxon>
        <taxon>Dothideomycetes</taxon>
        <taxon>Dothideomycetidae</taxon>
        <taxon>Dothideales</taxon>
        <taxon>Saccotheciaceae</taxon>
        <taxon>Aureobasidium</taxon>
    </lineage>
</organism>
<dbReference type="Proteomes" id="UP000729357">
    <property type="component" value="Unassembled WGS sequence"/>
</dbReference>
<feature type="region of interest" description="Disordered" evidence="1">
    <location>
        <begin position="121"/>
        <end position="161"/>
    </location>
</feature>
<dbReference type="EMBL" id="JAHFXS010000752">
    <property type="protein sequence ID" value="KAG9982157.1"/>
    <property type="molecule type" value="Genomic_DNA"/>
</dbReference>
<reference evidence="2" key="1">
    <citation type="journal article" date="2021" name="J Fungi (Basel)">
        <title>Virulence traits and population genomics of the black yeast Aureobasidium melanogenum.</title>
        <authorList>
            <person name="Cernosa A."/>
            <person name="Sun X."/>
            <person name="Gostincar C."/>
            <person name="Fang C."/>
            <person name="Gunde-Cimerman N."/>
            <person name="Song Z."/>
        </authorList>
    </citation>
    <scope>NUCLEOTIDE SEQUENCE</scope>
    <source>
        <strain evidence="2">EXF-9298</strain>
    </source>
</reference>
<keyword evidence="3" id="KW-1185">Reference proteome</keyword>
<gene>
    <name evidence="2" type="ORF">KCU98_g6968</name>
</gene>
<evidence type="ECO:0000313" key="2">
    <source>
        <dbReference type="EMBL" id="KAG9982157.1"/>
    </source>
</evidence>
<evidence type="ECO:0000313" key="3">
    <source>
        <dbReference type="Proteomes" id="UP000729357"/>
    </source>
</evidence>